<keyword evidence="1" id="KW-0805">Transcription regulation</keyword>
<organism evidence="4 5">
    <name type="scientific">Streptomyces omiyaensis</name>
    <dbReference type="NCBI Taxonomy" id="68247"/>
    <lineage>
        <taxon>Bacteria</taxon>
        <taxon>Bacillati</taxon>
        <taxon>Actinomycetota</taxon>
        <taxon>Actinomycetes</taxon>
        <taxon>Kitasatosporales</taxon>
        <taxon>Streptomycetaceae</taxon>
        <taxon>Streptomyces</taxon>
    </lineage>
</organism>
<sequence length="30" mass="3347">MFADYDERFEEGLRIVLAGIEAVYAPGARS</sequence>
<protein>
    <submittedName>
        <fullName evidence="4">TetR/AcrR family transcriptional regulator C-terminal domain-containing protein</fullName>
    </submittedName>
</protein>
<dbReference type="InterPro" id="IPR004111">
    <property type="entry name" value="Repressor_TetR_C"/>
</dbReference>
<evidence type="ECO:0000259" key="3">
    <source>
        <dbReference type="Pfam" id="PF02909"/>
    </source>
</evidence>
<evidence type="ECO:0000256" key="2">
    <source>
        <dbReference type="ARBA" id="ARBA00023163"/>
    </source>
</evidence>
<dbReference type="Pfam" id="PF02909">
    <property type="entry name" value="TetR_C_1"/>
    <property type="match status" value="1"/>
</dbReference>
<dbReference type="Proteomes" id="UP001604282">
    <property type="component" value="Unassembled WGS sequence"/>
</dbReference>
<dbReference type="RefSeq" id="WP_373307914.1">
    <property type="nucleotide sequence ID" value="NZ_BMVV01000021.1"/>
</dbReference>
<dbReference type="EMBL" id="JBICZW010000021">
    <property type="protein sequence ID" value="MFG3192573.1"/>
    <property type="molecule type" value="Genomic_DNA"/>
</dbReference>
<reference evidence="4 5" key="1">
    <citation type="submission" date="2024-10" db="EMBL/GenBank/DDBJ databases">
        <title>The Natural Products Discovery Center: Release of the First 8490 Sequenced Strains for Exploring Actinobacteria Biosynthetic Diversity.</title>
        <authorList>
            <person name="Kalkreuter E."/>
            <person name="Kautsar S.A."/>
            <person name="Yang D."/>
            <person name="Bader C.D."/>
            <person name="Teijaro C.N."/>
            <person name="Fluegel L."/>
            <person name="Davis C.M."/>
            <person name="Simpson J.R."/>
            <person name="Lauterbach L."/>
            <person name="Steele A.D."/>
            <person name="Gui C."/>
            <person name="Meng S."/>
            <person name="Li G."/>
            <person name="Viehrig K."/>
            <person name="Ye F."/>
            <person name="Su P."/>
            <person name="Kiefer A.F."/>
            <person name="Nichols A."/>
            <person name="Cepeda A.J."/>
            <person name="Yan W."/>
            <person name="Fan B."/>
            <person name="Jiang Y."/>
            <person name="Adhikari A."/>
            <person name="Zheng C.-J."/>
            <person name="Schuster L."/>
            <person name="Cowan T.M."/>
            <person name="Smanski M.J."/>
            <person name="Chevrette M.G."/>
            <person name="De Carvalho L.P.S."/>
            <person name="Shen B."/>
        </authorList>
    </citation>
    <scope>NUCLEOTIDE SEQUENCE [LARGE SCALE GENOMIC DNA]</scope>
    <source>
        <strain evidence="4 5">NPDC048229</strain>
    </source>
</reference>
<evidence type="ECO:0000256" key="1">
    <source>
        <dbReference type="ARBA" id="ARBA00023015"/>
    </source>
</evidence>
<proteinExistence type="predicted"/>
<keyword evidence="2" id="KW-0804">Transcription</keyword>
<gene>
    <name evidence="4" type="ORF">ACGFYS_26950</name>
</gene>
<evidence type="ECO:0000313" key="4">
    <source>
        <dbReference type="EMBL" id="MFG3192573.1"/>
    </source>
</evidence>
<accession>A0ABW7C2R5</accession>
<evidence type="ECO:0000313" key="5">
    <source>
        <dbReference type="Proteomes" id="UP001604282"/>
    </source>
</evidence>
<name>A0ABW7C2R5_9ACTN</name>
<feature type="domain" description="Tetracycline repressor TetR C-terminal" evidence="3">
    <location>
        <begin position="2"/>
        <end position="23"/>
    </location>
</feature>
<keyword evidence="5" id="KW-1185">Reference proteome</keyword>
<comment type="caution">
    <text evidence="4">The sequence shown here is derived from an EMBL/GenBank/DDBJ whole genome shotgun (WGS) entry which is preliminary data.</text>
</comment>